<proteinExistence type="predicted"/>
<feature type="region of interest" description="Disordered" evidence="1">
    <location>
        <begin position="524"/>
        <end position="561"/>
    </location>
</feature>
<dbReference type="PANTHER" id="PTHR23225">
    <property type="entry name" value="ZINC FINGER PROTEIN"/>
    <property type="match status" value="1"/>
</dbReference>
<dbReference type="Proteomes" id="UP001412239">
    <property type="component" value="Unassembled WGS sequence"/>
</dbReference>
<name>A0A292Q0A8_9PEZI</name>
<dbReference type="Gene3D" id="3.30.160.60">
    <property type="entry name" value="Classic Zinc Finger"/>
    <property type="match status" value="1"/>
</dbReference>
<feature type="region of interest" description="Disordered" evidence="1">
    <location>
        <begin position="227"/>
        <end position="316"/>
    </location>
</feature>
<accession>A0A292Q0A8</accession>
<evidence type="ECO:0000256" key="1">
    <source>
        <dbReference type="SAM" id="MobiDB-lite"/>
    </source>
</evidence>
<dbReference type="InterPro" id="IPR039970">
    <property type="entry name" value="TF_Grauzone"/>
</dbReference>
<gene>
    <name evidence="2" type="ORF">GSTUAT00003758001</name>
</gene>
<feature type="compositionally biased region" description="Acidic residues" evidence="1">
    <location>
        <begin position="540"/>
        <end position="561"/>
    </location>
</feature>
<dbReference type="EMBL" id="LN891002">
    <property type="protein sequence ID" value="CUS12140.1"/>
    <property type="molecule type" value="Genomic_DNA"/>
</dbReference>
<evidence type="ECO:0008006" key="4">
    <source>
        <dbReference type="Google" id="ProtNLM"/>
    </source>
</evidence>
<feature type="region of interest" description="Disordered" evidence="1">
    <location>
        <begin position="90"/>
        <end position="202"/>
    </location>
</feature>
<feature type="compositionally biased region" description="Basic and acidic residues" evidence="1">
    <location>
        <begin position="266"/>
        <end position="277"/>
    </location>
</feature>
<feature type="compositionally biased region" description="Polar residues" evidence="1">
    <location>
        <begin position="144"/>
        <end position="157"/>
    </location>
</feature>
<feature type="compositionally biased region" description="Basic and acidic residues" evidence="1">
    <location>
        <begin position="524"/>
        <end position="539"/>
    </location>
</feature>
<dbReference type="GO" id="GO:0003700">
    <property type="term" value="F:DNA-binding transcription factor activity"/>
    <property type="evidence" value="ECO:0007669"/>
    <property type="project" value="InterPro"/>
</dbReference>
<feature type="compositionally biased region" description="Basic and acidic residues" evidence="1">
    <location>
        <begin position="235"/>
        <end position="246"/>
    </location>
</feature>
<organism evidence="2 3">
    <name type="scientific">Tuber aestivum</name>
    <name type="common">summer truffle</name>
    <dbReference type="NCBI Taxonomy" id="59557"/>
    <lineage>
        <taxon>Eukaryota</taxon>
        <taxon>Fungi</taxon>
        <taxon>Dikarya</taxon>
        <taxon>Ascomycota</taxon>
        <taxon>Pezizomycotina</taxon>
        <taxon>Pezizomycetes</taxon>
        <taxon>Pezizales</taxon>
        <taxon>Tuberaceae</taxon>
        <taxon>Tuber</taxon>
    </lineage>
</organism>
<keyword evidence="3" id="KW-1185">Reference proteome</keyword>
<dbReference type="PANTHER" id="PTHR23225:SF2">
    <property type="entry name" value="AT09679P-RELATED"/>
    <property type="match status" value="1"/>
</dbReference>
<protein>
    <recommendedName>
        <fullName evidence="4">C2H2-type domain-containing protein</fullName>
    </recommendedName>
</protein>
<feature type="compositionally biased region" description="Basic residues" evidence="1">
    <location>
        <begin position="305"/>
        <end position="316"/>
    </location>
</feature>
<evidence type="ECO:0000313" key="3">
    <source>
        <dbReference type="Proteomes" id="UP001412239"/>
    </source>
</evidence>
<evidence type="ECO:0000313" key="2">
    <source>
        <dbReference type="EMBL" id="CUS12140.1"/>
    </source>
</evidence>
<feature type="compositionally biased region" description="Basic and acidic residues" evidence="1">
    <location>
        <begin position="290"/>
        <end position="304"/>
    </location>
</feature>
<feature type="compositionally biased region" description="Basic and acidic residues" evidence="1">
    <location>
        <begin position="171"/>
        <end position="192"/>
    </location>
</feature>
<dbReference type="AlphaFoldDB" id="A0A292Q0A8"/>
<sequence length="561" mass="63300">MASFEPCQYQPSPALAQQTGLHADLRLLPARSESPLNPIDRYVADEPTGVLVTDGTRNLCPPQPLMLPYDIAYSNTGSNFQYPYRGLADDESSGSGNNRLYYPTFAAPTDSSSGSPGEDDYRQQSSAATSPDHPGLTFPEPSWGQENNPMPRTSDSNAPVDPELAPNDFVCPREVHHISPCGDDRSQGGHDDSMEDDDGNCYAYSQDMPMTLQPYYSRPCYQYDRAPPPVGVFPRQHDDPPNHDHSYPSAPVSRQSSPSKALKLRLNRENRERRSKYPPDMMQPCIARPGEGEKGRKAPSEKTRGRGAGKKTKEKKVCRMHPTKVFNHASDYKKHMNQQHLRPFLCVFYFAGCGQTFGSKNEWKRHVYSQHLQISYWTCDNAMCADRKAIFNRKDLFGQHIKRMHPAPAGPKTSTAAYTDEMIERCRVERRKPPQKSRCGYCSQPFEGPQSWDQRMEHVGQHYEKNNYKGISRELWSPDEGLIEWALSHGIIEDNGGGVYAILSTGKDAIVKAGVEQKKLAKEEMAREGEMARARRYADGDIDDVDDDERDAEGEDDYIYR</sequence>
<reference evidence="2" key="1">
    <citation type="submission" date="2015-10" db="EMBL/GenBank/DDBJ databases">
        <authorList>
            <person name="Regsiter A."/>
            <person name="william w."/>
        </authorList>
    </citation>
    <scope>NUCLEOTIDE SEQUENCE</scope>
    <source>
        <strain evidence="2">Montdore</strain>
    </source>
</reference>